<dbReference type="Proteomes" id="UP000271624">
    <property type="component" value="Unassembled WGS sequence"/>
</dbReference>
<keyword evidence="2" id="KW-0472">Membrane</keyword>
<feature type="compositionally biased region" description="Polar residues" evidence="1">
    <location>
        <begin position="1"/>
        <end position="10"/>
    </location>
</feature>
<dbReference type="InterPro" id="IPR005498">
    <property type="entry name" value="T4SS_VirB10/TraB/TrbI"/>
</dbReference>
<feature type="compositionally biased region" description="Polar residues" evidence="1">
    <location>
        <begin position="28"/>
        <end position="47"/>
    </location>
</feature>
<evidence type="ECO:0000256" key="1">
    <source>
        <dbReference type="SAM" id="MobiDB-lite"/>
    </source>
</evidence>
<evidence type="ECO:0000313" key="3">
    <source>
        <dbReference type="EMBL" id="RUT04613.1"/>
    </source>
</evidence>
<keyword evidence="2" id="KW-0812">Transmembrane</keyword>
<feature type="region of interest" description="Disordered" evidence="1">
    <location>
        <begin position="190"/>
        <end position="217"/>
    </location>
</feature>
<accession>A0A433VEW8</accession>
<feature type="region of interest" description="Disordered" evidence="1">
    <location>
        <begin position="237"/>
        <end position="256"/>
    </location>
</feature>
<feature type="compositionally biased region" description="Pro residues" evidence="1">
    <location>
        <begin position="245"/>
        <end position="256"/>
    </location>
</feature>
<protein>
    <recommendedName>
        <fullName evidence="5">TrbI/VirB10 family protein</fullName>
    </recommendedName>
</protein>
<feature type="transmembrane region" description="Helical" evidence="2">
    <location>
        <begin position="55"/>
        <end position="76"/>
    </location>
</feature>
<gene>
    <name evidence="3" type="ORF">DSM106972_041820</name>
</gene>
<organism evidence="3 4">
    <name type="scientific">Dulcicalothrix desertica PCC 7102</name>
    <dbReference type="NCBI Taxonomy" id="232991"/>
    <lineage>
        <taxon>Bacteria</taxon>
        <taxon>Bacillati</taxon>
        <taxon>Cyanobacteriota</taxon>
        <taxon>Cyanophyceae</taxon>
        <taxon>Nostocales</taxon>
        <taxon>Calotrichaceae</taxon>
        <taxon>Dulcicalothrix</taxon>
    </lineage>
</organism>
<keyword evidence="2" id="KW-1133">Transmembrane helix</keyword>
<dbReference type="EMBL" id="RSCL01000010">
    <property type="protein sequence ID" value="RUT04613.1"/>
    <property type="molecule type" value="Genomic_DNA"/>
</dbReference>
<name>A0A433VEW8_9CYAN</name>
<sequence length="510" mass="54685">MNKLPNTPDTSDWEARMSKLVGLETKHPTNNQPENTAQPEPQELQTKQPLSASPFAKLGLVGAGTFAVVLVAGLFLSQIMNPGNQKPKANTITAQPQPTLQPTPQLESQVEDLKTKLALTEQAQAVKAAQQKLRNPLPISPKPTPQTPVRTQPVVTNRVRLIPTPRIATNYTPPRVQPPPERIRIVTIPAPQTPPARPQATAKPIPKPTIQPTPQITPDSLQDLVKLAELNDYYKKDTLASNTPTPTPTPTPLPVIPVTPTPTPAIISTPTPTIAATPIPTPTPTPTPTQAPSSVAVGSTVKAVFATAVFGETTRSNNSNTNEAGKPVFVVRLREPLKYTDEKIALPVNTELLAEIRSISEQGLVQLNVTKLVTRNGNSISEKTLAENAIIVRAREGRPLIANQYPNKGGSIAWMDTGLFVLGGIGKAAELANRTESQVVVTSGAGTTISNSNSRRNVLAGVVDGGISAIVPQIAQRNQQAISQMTQRGNIWFLPAGKEVEVYINQTMQF</sequence>
<proteinExistence type="predicted"/>
<dbReference type="Pfam" id="PF03743">
    <property type="entry name" value="TrbI"/>
    <property type="match status" value="1"/>
</dbReference>
<evidence type="ECO:0000256" key="2">
    <source>
        <dbReference type="SAM" id="Phobius"/>
    </source>
</evidence>
<feature type="region of interest" description="Disordered" evidence="1">
    <location>
        <begin position="1"/>
        <end position="47"/>
    </location>
</feature>
<keyword evidence="4" id="KW-1185">Reference proteome</keyword>
<evidence type="ECO:0000313" key="4">
    <source>
        <dbReference type="Proteomes" id="UP000271624"/>
    </source>
</evidence>
<dbReference type="OrthoDB" id="529757at2"/>
<evidence type="ECO:0008006" key="5">
    <source>
        <dbReference type="Google" id="ProtNLM"/>
    </source>
</evidence>
<dbReference type="AlphaFoldDB" id="A0A433VEW8"/>
<reference evidence="3" key="2">
    <citation type="journal article" date="2019" name="Genome Biol. Evol.">
        <title>Day and night: Metabolic profiles and evolutionary relationships of six axenic non-marine cyanobacteria.</title>
        <authorList>
            <person name="Will S.E."/>
            <person name="Henke P."/>
            <person name="Boedeker C."/>
            <person name="Huang S."/>
            <person name="Brinkmann H."/>
            <person name="Rohde M."/>
            <person name="Jarek M."/>
            <person name="Friedl T."/>
            <person name="Seufert S."/>
            <person name="Schumacher M."/>
            <person name="Overmann J."/>
            <person name="Neumann-Schaal M."/>
            <person name="Petersen J."/>
        </authorList>
    </citation>
    <scope>NUCLEOTIDE SEQUENCE [LARGE SCALE GENOMIC DNA]</scope>
    <source>
        <strain evidence="3">PCC 7102</strain>
    </source>
</reference>
<comment type="caution">
    <text evidence="3">The sequence shown here is derived from an EMBL/GenBank/DDBJ whole genome shotgun (WGS) entry which is preliminary data.</text>
</comment>
<reference evidence="3" key="1">
    <citation type="submission" date="2018-12" db="EMBL/GenBank/DDBJ databases">
        <authorList>
            <person name="Will S."/>
            <person name="Neumann-Schaal M."/>
            <person name="Henke P."/>
        </authorList>
    </citation>
    <scope>NUCLEOTIDE SEQUENCE</scope>
    <source>
        <strain evidence="3">PCC 7102</strain>
    </source>
</reference>
<dbReference type="RefSeq" id="WP_158632858.1">
    <property type="nucleotide sequence ID" value="NZ_RSCL01000010.1"/>
</dbReference>